<comment type="caution">
    <text evidence="2">The sequence shown here is derived from an EMBL/GenBank/DDBJ whole genome shotgun (WGS) entry which is preliminary data.</text>
</comment>
<dbReference type="KEGG" id="crq:GCK72_022501"/>
<protein>
    <submittedName>
        <fullName evidence="2">Uncharacterized protein</fullName>
    </submittedName>
</protein>
<evidence type="ECO:0000313" key="2">
    <source>
        <dbReference type="EMBL" id="KAF1746050.1"/>
    </source>
</evidence>
<dbReference type="RefSeq" id="XP_053578431.1">
    <property type="nucleotide sequence ID" value="XM_053734865.1"/>
</dbReference>
<organism evidence="2 3">
    <name type="scientific">Caenorhabditis remanei</name>
    <name type="common">Caenorhabditis vulgaris</name>
    <dbReference type="NCBI Taxonomy" id="31234"/>
    <lineage>
        <taxon>Eukaryota</taxon>
        <taxon>Metazoa</taxon>
        <taxon>Ecdysozoa</taxon>
        <taxon>Nematoda</taxon>
        <taxon>Chromadorea</taxon>
        <taxon>Rhabditida</taxon>
        <taxon>Rhabditina</taxon>
        <taxon>Rhabditomorpha</taxon>
        <taxon>Rhabditoidea</taxon>
        <taxon>Rhabditidae</taxon>
        <taxon>Peloderinae</taxon>
        <taxon>Caenorhabditis</taxon>
    </lineage>
</organism>
<reference evidence="2 3" key="1">
    <citation type="submission" date="2019-12" db="EMBL/GenBank/DDBJ databases">
        <title>Chromosome-level assembly of the Caenorhabditis remanei genome.</title>
        <authorList>
            <person name="Teterina A.A."/>
            <person name="Willis J.H."/>
            <person name="Phillips P.C."/>
        </authorList>
    </citation>
    <scope>NUCLEOTIDE SEQUENCE [LARGE SCALE GENOMIC DNA]</scope>
    <source>
        <strain evidence="2 3">PX506</strain>
        <tissue evidence="2">Whole organism</tissue>
    </source>
</reference>
<evidence type="ECO:0000313" key="3">
    <source>
        <dbReference type="Proteomes" id="UP000483820"/>
    </source>
</evidence>
<dbReference type="CTD" id="9824302"/>
<dbReference type="AlphaFoldDB" id="A0A6A5FTW1"/>
<name>A0A6A5FTW1_CAERE</name>
<dbReference type="GeneID" id="9824302"/>
<dbReference type="Proteomes" id="UP000483820">
    <property type="component" value="Chromosome X"/>
</dbReference>
<proteinExistence type="predicted"/>
<sequence>MVVGLFLVPRLNLSTQSSFDALAKVAVIVGPIEPADIEIKPASRKNLDFQDIQDNKDIQFQDELDSFGIPSFKRELRGPRQPGLLRYPVILGDMESQELTDNKEPGEKGLPTPVEAPDLHGEK</sequence>
<evidence type="ECO:0000256" key="1">
    <source>
        <dbReference type="SAM" id="MobiDB-lite"/>
    </source>
</evidence>
<accession>A0A6A5FTW1</accession>
<gene>
    <name evidence="2" type="ORF">GCK72_022501</name>
</gene>
<dbReference type="EMBL" id="WUAV01000006">
    <property type="protein sequence ID" value="KAF1746050.1"/>
    <property type="molecule type" value="Genomic_DNA"/>
</dbReference>
<feature type="region of interest" description="Disordered" evidence="1">
    <location>
        <begin position="95"/>
        <end position="123"/>
    </location>
</feature>